<dbReference type="SUPFAM" id="SSF109854">
    <property type="entry name" value="DinB/YfiT-like putative metalloenzymes"/>
    <property type="match status" value="1"/>
</dbReference>
<evidence type="ECO:0000313" key="4">
    <source>
        <dbReference type="EMBL" id="GAA1512890.1"/>
    </source>
</evidence>
<dbReference type="InterPro" id="IPR013917">
    <property type="entry name" value="tRNA_wybutosine-synth"/>
</dbReference>
<keyword evidence="5" id="KW-1185">Reference proteome</keyword>
<reference evidence="4 5" key="1">
    <citation type="journal article" date="2019" name="Int. J. Syst. Evol. Microbiol.">
        <title>The Global Catalogue of Microorganisms (GCM) 10K type strain sequencing project: providing services to taxonomists for standard genome sequencing and annotation.</title>
        <authorList>
            <consortium name="The Broad Institute Genomics Platform"/>
            <consortium name="The Broad Institute Genome Sequencing Center for Infectious Disease"/>
            <person name="Wu L."/>
            <person name="Ma J."/>
        </authorList>
    </citation>
    <scope>NUCLEOTIDE SEQUENCE [LARGE SCALE GENOMIC DNA]</scope>
    <source>
        <strain evidence="4 5">JCM 15481</strain>
    </source>
</reference>
<evidence type="ECO:0000313" key="5">
    <source>
        <dbReference type="Proteomes" id="UP001500443"/>
    </source>
</evidence>
<dbReference type="InterPro" id="IPR034660">
    <property type="entry name" value="DinB/YfiT-like"/>
</dbReference>
<sequence length="272" mass="28906">MAGPEITSLLDDLRDESAALDDLVAGLPPERWALDTPAAGWTVAHQIAHLAWTDRAALAAAADPEEFRRLLARAQEAPYGFVDEGAARGAAQPPGLLLDRWRQGREELRRVLLAQPAGVRMPWFGPAMSVGGVASGRLMETWAHGQDVADALGVRRAPTARLRHVARIGVRTRDFAYAANRLAPPAAAFRVELTPPGGGETWAYGPEDAAERVTGPALDFCLLVTQRVHRADTALVAEGAEAERWLGLAQAFAGPPGGGRERAADGAAEGRP</sequence>
<dbReference type="Gene3D" id="1.20.120.450">
    <property type="entry name" value="dinb family like domain"/>
    <property type="match status" value="1"/>
</dbReference>
<proteinExistence type="predicted"/>
<dbReference type="EMBL" id="BAAAPF010000513">
    <property type="protein sequence ID" value="GAA1512890.1"/>
    <property type="molecule type" value="Genomic_DNA"/>
</dbReference>
<dbReference type="NCBIfam" id="TIGR03083">
    <property type="entry name" value="maleylpyruvate isomerase family mycothiol-dependent enzyme"/>
    <property type="match status" value="1"/>
</dbReference>
<evidence type="ECO:0000259" key="2">
    <source>
        <dbReference type="Pfam" id="PF08608"/>
    </source>
</evidence>
<protein>
    <submittedName>
        <fullName evidence="4">TIGR03084 family metal-binding protein</fullName>
    </submittedName>
</protein>
<feature type="region of interest" description="Disordered" evidence="1">
    <location>
        <begin position="253"/>
        <end position="272"/>
    </location>
</feature>
<gene>
    <name evidence="4" type="ORF">GCM10009802_66170</name>
</gene>
<feature type="domain" description="tRNA wybutosine-synthesis" evidence="2">
    <location>
        <begin position="185"/>
        <end position="237"/>
    </location>
</feature>
<dbReference type="Pfam" id="PF11716">
    <property type="entry name" value="MDMPI_N"/>
    <property type="match status" value="1"/>
</dbReference>
<evidence type="ECO:0000259" key="3">
    <source>
        <dbReference type="Pfam" id="PF11716"/>
    </source>
</evidence>
<dbReference type="Proteomes" id="UP001500443">
    <property type="component" value="Unassembled WGS sequence"/>
</dbReference>
<dbReference type="InterPro" id="IPR017518">
    <property type="entry name" value="CHP03084"/>
</dbReference>
<name>A0ABN2A732_9ACTN</name>
<dbReference type="InterPro" id="IPR017517">
    <property type="entry name" value="Maleyloyr_isom"/>
</dbReference>
<comment type="caution">
    <text evidence="4">The sequence shown here is derived from an EMBL/GenBank/DDBJ whole genome shotgun (WGS) entry which is preliminary data.</text>
</comment>
<dbReference type="InterPro" id="IPR024344">
    <property type="entry name" value="MDMPI_metal-binding"/>
</dbReference>
<feature type="domain" description="Mycothiol-dependent maleylpyruvate isomerase metal-binding" evidence="3">
    <location>
        <begin position="13"/>
        <end position="149"/>
    </location>
</feature>
<organism evidence="4 5">
    <name type="scientific">Streptomyces synnematoformans</name>
    <dbReference type="NCBI Taxonomy" id="415721"/>
    <lineage>
        <taxon>Bacteria</taxon>
        <taxon>Bacillati</taxon>
        <taxon>Actinomycetota</taxon>
        <taxon>Actinomycetes</taxon>
        <taxon>Kitasatosporales</taxon>
        <taxon>Streptomycetaceae</taxon>
        <taxon>Streptomyces</taxon>
    </lineage>
</organism>
<evidence type="ECO:0000256" key="1">
    <source>
        <dbReference type="SAM" id="MobiDB-lite"/>
    </source>
</evidence>
<dbReference type="NCBIfam" id="TIGR03084">
    <property type="entry name" value="TIGR03084 family metal-binding protein"/>
    <property type="match status" value="1"/>
</dbReference>
<dbReference type="Pfam" id="PF08608">
    <property type="entry name" value="Wyosine_form"/>
    <property type="match status" value="1"/>
</dbReference>
<dbReference type="RefSeq" id="WP_344295812.1">
    <property type="nucleotide sequence ID" value="NZ_BAAAPF010000513.1"/>
</dbReference>
<feature type="compositionally biased region" description="Basic and acidic residues" evidence="1">
    <location>
        <begin position="259"/>
        <end position="272"/>
    </location>
</feature>
<accession>A0ABN2A732</accession>